<dbReference type="STRING" id="316067.Geob_1170"/>
<dbReference type="SUPFAM" id="SSF49777">
    <property type="entry name" value="PEBP-like"/>
    <property type="match status" value="1"/>
</dbReference>
<dbReference type="InterPro" id="IPR005247">
    <property type="entry name" value="YbhB_YbcL/LppC-like"/>
</dbReference>
<dbReference type="PANTHER" id="PTHR30289">
    <property type="entry name" value="UNCHARACTERIZED PROTEIN YBCL-RELATED"/>
    <property type="match status" value="1"/>
</dbReference>
<dbReference type="Proteomes" id="UP000007721">
    <property type="component" value="Chromosome"/>
</dbReference>
<dbReference type="EMBL" id="CP001390">
    <property type="protein sequence ID" value="ACM19530.2"/>
    <property type="molecule type" value="Genomic_DNA"/>
</dbReference>
<evidence type="ECO:0000313" key="1">
    <source>
        <dbReference type="EMBL" id="ACM19530.2"/>
    </source>
</evidence>
<name>B9M3C0_GEODF</name>
<keyword evidence="2" id="KW-1185">Reference proteome</keyword>
<dbReference type="KEGG" id="geo:Geob_1170"/>
<protein>
    <submittedName>
        <fullName evidence="1">Phosphatidylethanolamine-binding protein</fullName>
    </submittedName>
</protein>
<organism evidence="1 2">
    <name type="scientific">Geotalea daltonii (strain DSM 22248 / JCM 15807 / FRC-32)</name>
    <name type="common">Geobacter daltonii</name>
    <dbReference type="NCBI Taxonomy" id="316067"/>
    <lineage>
        <taxon>Bacteria</taxon>
        <taxon>Pseudomonadati</taxon>
        <taxon>Thermodesulfobacteriota</taxon>
        <taxon>Desulfuromonadia</taxon>
        <taxon>Geobacterales</taxon>
        <taxon>Geobacteraceae</taxon>
        <taxon>Geotalea</taxon>
    </lineage>
</organism>
<dbReference type="AlphaFoldDB" id="B9M3C0"/>
<accession>B9M3C0</accession>
<dbReference type="eggNOG" id="COG1881">
    <property type="taxonomic scope" value="Bacteria"/>
</dbReference>
<evidence type="ECO:0000313" key="2">
    <source>
        <dbReference type="Proteomes" id="UP000007721"/>
    </source>
</evidence>
<dbReference type="InterPro" id="IPR036610">
    <property type="entry name" value="PEBP-like_sf"/>
</dbReference>
<dbReference type="InterPro" id="IPR008914">
    <property type="entry name" value="PEBP"/>
</dbReference>
<dbReference type="NCBIfam" id="TIGR00481">
    <property type="entry name" value="YbhB/YbcL family Raf kinase inhibitor-like protein"/>
    <property type="match status" value="1"/>
</dbReference>
<dbReference type="PANTHER" id="PTHR30289:SF1">
    <property type="entry name" value="PEBP (PHOSPHATIDYLETHANOLAMINE-BINDING PROTEIN) FAMILY PROTEIN"/>
    <property type="match status" value="1"/>
</dbReference>
<dbReference type="CDD" id="cd00865">
    <property type="entry name" value="PEBP_bact_arch"/>
    <property type="match status" value="1"/>
</dbReference>
<proteinExistence type="predicted"/>
<gene>
    <name evidence="1" type="ordered locus">Geob_1170</name>
</gene>
<dbReference type="Gene3D" id="3.90.280.10">
    <property type="entry name" value="PEBP-like"/>
    <property type="match status" value="1"/>
</dbReference>
<dbReference type="HOGENOM" id="CLU_083918_3_0_7"/>
<dbReference type="Pfam" id="PF01161">
    <property type="entry name" value="PBP"/>
    <property type="match status" value="1"/>
</dbReference>
<sequence>MDDPHLVSLPHCCIPRLSCKNLRGASIHRQEVEMEFKLTCPAFHHGSQIPSRYTCDGDDINPYLVIQGAPAAAKSLALIMDDPDAPGGTWVHWLLWDISPEIKEIKEHTAPFGAKEGVNSWDRSGYGGPCPSSGLHRYFFRLFALDIRPKIAGSAAREELERAMEGHILATTELMGTYARTNQAPM</sequence>
<reference evidence="1 2" key="1">
    <citation type="submission" date="2009-01" db="EMBL/GenBank/DDBJ databases">
        <title>Complete sequence of Geobacter sp. FRC-32.</title>
        <authorList>
            <consortium name="US DOE Joint Genome Institute"/>
            <person name="Lucas S."/>
            <person name="Copeland A."/>
            <person name="Lapidus A."/>
            <person name="Glavina del Rio T."/>
            <person name="Dalin E."/>
            <person name="Tice H."/>
            <person name="Bruce D."/>
            <person name="Goodwin L."/>
            <person name="Pitluck S."/>
            <person name="Saunders E."/>
            <person name="Brettin T."/>
            <person name="Detter J.C."/>
            <person name="Han C."/>
            <person name="Larimer F."/>
            <person name="Land M."/>
            <person name="Hauser L."/>
            <person name="Kyrpides N."/>
            <person name="Ovchinnikova G."/>
            <person name="Kostka J."/>
            <person name="Richardson P."/>
        </authorList>
    </citation>
    <scope>NUCLEOTIDE SEQUENCE [LARGE SCALE GENOMIC DNA]</scope>
    <source>
        <strain evidence="2">DSM 22248 / JCM 15807 / FRC-32</strain>
    </source>
</reference>